<evidence type="ECO:0000313" key="3">
    <source>
        <dbReference type="EMBL" id="MRS62231.1"/>
    </source>
</evidence>
<comment type="caution">
    <text evidence="3">The sequence shown here is derived from an EMBL/GenBank/DDBJ whole genome shotgun (WGS) entry which is preliminary data.</text>
</comment>
<dbReference type="SUPFAM" id="SSF52833">
    <property type="entry name" value="Thioredoxin-like"/>
    <property type="match status" value="1"/>
</dbReference>
<dbReference type="InterPro" id="IPR012336">
    <property type="entry name" value="Thioredoxin-like_fold"/>
</dbReference>
<dbReference type="PROSITE" id="PS51352">
    <property type="entry name" value="THIOREDOXIN_2"/>
    <property type="match status" value="1"/>
</dbReference>
<keyword evidence="1" id="KW-0676">Redox-active center</keyword>
<dbReference type="InterPro" id="IPR050553">
    <property type="entry name" value="Thioredoxin_ResA/DsbE_sf"/>
</dbReference>
<dbReference type="OrthoDB" id="6399635at2"/>
<dbReference type="InterPro" id="IPR017937">
    <property type="entry name" value="Thioredoxin_CS"/>
</dbReference>
<dbReference type="InterPro" id="IPR036249">
    <property type="entry name" value="Thioredoxin-like_sf"/>
</dbReference>
<proteinExistence type="predicted"/>
<evidence type="ECO:0000256" key="1">
    <source>
        <dbReference type="ARBA" id="ARBA00023284"/>
    </source>
</evidence>
<keyword evidence="4" id="KW-1185">Reference proteome</keyword>
<protein>
    <submittedName>
        <fullName evidence="3">Redoxin domain-containing protein</fullName>
    </submittedName>
</protein>
<dbReference type="AlphaFoldDB" id="A0A7K0EL16"/>
<evidence type="ECO:0000259" key="2">
    <source>
        <dbReference type="PROSITE" id="PS51352"/>
    </source>
</evidence>
<dbReference type="PANTHER" id="PTHR42852:SF13">
    <property type="entry name" value="PROTEIN DIPZ"/>
    <property type="match status" value="1"/>
</dbReference>
<dbReference type="EMBL" id="WJXZ01000007">
    <property type="protein sequence ID" value="MRS62231.1"/>
    <property type="molecule type" value="Genomic_DNA"/>
</dbReference>
<reference evidence="3 4" key="1">
    <citation type="journal article" date="2018" name="Antonie Van Leeuwenhoek">
        <title>Larkinella terrae sp. nov., isolated from soil on Jeju Island, South Korea.</title>
        <authorList>
            <person name="Ten L.N."/>
            <person name="Jeon J."/>
            <person name="Park S.J."/>
            <person name="Park S."/>
            <person name="Lee S.Y."/>
            <person name="Kim M.K."/>
            <person name="Jung H.Y."/>
        </authorList>
    </citation>
    <scope>NUCLEOTIDE SEQUENCE [LARGE SCALE GENOMIC DNA]</scope>
    <source>
        <strain evidence="3 4">KCTC 52001</strain>
    </source>
</reference>
<gene>
    <name evidence="3" type="ORF">GJJ30_13105</name>
</gene>
<dbReference type="InterPro" id="IPR013766">
    <property type="entry name" value="Thioredoxin_domain"/>
</dbReference>
<accession>A0A7K0EL16</accession>
<evidence type="ECO:0000313" key="4">
    <source>
        <dbReference type="Proteomes" id="UP000441754"/>
    </source>
</evidence>
<dbReference type="CDD" id="cd02966">
    <property type="entry name" value="TlpA_like_family"/>
    <property type="match status" value="1"/>
</dbReference>
<dbReference type="PANTHER" id="PTHR42852">
    <property type="entry name" value="THIOL:DISULFIDE INTERCHANGE PROTEIN DSBE"/>
    <property type="match status" value="1"/>
</dbReference>
<feature type="domain" description="Thioredoxin" evidence="2">
    <location>
        <begin position="303"/>
        <end position="444"/>
    </location>
</feature>
<name>A0A7K0EL16_9BACT</name>
<dbReference type="Gene3D" id="3.40.30.10">
    <property type="entry name" value="Glutaredoxin"/>
    <property type="match status" value="1"/>
</dbReference>
<dbReference type="Pfam" id="PF13905">
    <property type="entry name" value="Thioredoxin_8"/>
    <property type="match status" value="1"/>
</dbReference>
<sequence>MNLFISCFELPCGFGRRLGGEYSSMEVNPPQKYPLIPALMKNFLLIASIQFLIGYSFEAFSQHTSQAYPLTSVFDSTAYSFSYIHPAITGLRAKLPAIESKYHSLSRSIKLPDFNTEIAVLIGRTTSNVDFIVIDQNFNHDLSDDKVEYFPDTLKSPTRGNYKRFSSDLTITGRSYPIQFDYSIIKPVQLNIDHGDSLENKIHFMVRPYQYRYTQIKTDTATYKLVLFSKNIFDFSKNSSYLLIVPDRINIKTVKSTYKTDNKYMKGDIILAGNNKYIFEKISAAGDYIYLRTIDVKSEIYGDKVGFLAADFSGNDILSKAPILSKALKGKYVLLDFWGTWCAPCLKILPDLKKMHTTLDNKKITMVGVCYDKNVEIVENFLKKREIDWTQLFDPQSGSVFGKQFAVSSYPTFIVIDPSGKIVFKDEGLTGFQRLKEQIETISNK</sequence>
<dbReference type="Proteomes" id="UP000441754">
    <property type="component" value="Unassembled WGS sequence"/>
</dbReference>
<organism evidence="3 4">
    <name type="scientific">Larkinella terrae</name>
    <dbReference type="NCBI Taxonomy" id="2025311"/>
    <lineage>
        <taxon>Bacteria</taxon>
        <taxon>Pseudomonadati</taxon>
        <taxon>Bacteroidota</taxon>
        <taxon>Cytophagia</taxon>
        <taxon>Cytophagales</taxon>
        <taxon>Spirosomataceae</taxon>
        <taxon>Larkinella</taxon>
    </lineage>
</organism>
<dbReference type="PROSITE" id="PS00194">
    <property type="entry name" value="THIOREDOXIN_1"/>
    <property type="match status" value="1"/>
</dbReference>